<dbReference type="InterPro" id="IPR025836">
    <property type="entry name" value="Zn_knuckle_CX2CX4HX4C"/>
</dbReference>
<evidence type="ECO:0000256" key="1">
    <source>
        <dbReference type="PROSITE-ProRule" id="PRU00047"/>
    </source>
</evidence>
<dbReference type="EMBL" id="JANJYJ010000001">
    <property type="protein sequence ID" value="KAK3230535.1"/>
    <property type="molecule type" value="Genomic_DNA"/>
</dbReference>
<protein>
    <recommendedName>
        <fullName evidence="2">CCHC-type domain-containing protein</fullName>
    </recommendedName>
</protein>
<keyword evidence="1" id="KW-0863">Zinc-finger</keyword>
<dbReference type="PROSITE" id="PS50158">
    <property type="entry name" value="ZF_CCHC"/>
    <property type="match status" value="1"/>
</dbReference>
<feature type="domain" description="CCHC-type" evidence="2">
    <location>
        <begin position="105"/>
        <end position="120"/>
    </location>
</feature>
<gene>
    <name evidence="3" type="ORF">Dsin_002416</name>
</gene>
<evidence type="ECO:0000313" key="3">
    <source>
        <dbReference type="EMBL" id="KAK3230535.1"/>
    </source>
</evidence>
<dbReference type="GO" id="GO:0003676">
    <property type="term" value="F:nucleic acid binding"/>
    <property type="evidence" value="ECO:0007669"/>
    <property type="project" value="InterPro"/>
</dbReference>
<sequence length="260" mass="29609">MGYDEIAKMCATQLKREGPVQQLHENLKKIHQVPLLCRSKKIGWFLGSIVGVVKDVDVATSGEFLRVRVIVDITKPLRRFLHVNVIRDEEEIVMVLRYESLPNHCFQCGRLGHPTRDCSERPIMKGKEKVDSWAEDVESVGLEAQHQANKVDLILTNPLDKGSGQVDYVSEISDIRLRDLAKKNFRKKVKSFLRCKRLARETASGDAKLKNENDEFVVFRKKRADGVSGKNDDDRGKECLGLGSARAVRFLHNLKREMIT</sequence>
<dbReference type="InterPro" id="IPR040256">
    <property type="entry name" value="At4g02000-like"/>
</dbReference>
<dbReference type="Proteomes" id="UP001281410">
    <property type="component" value="Unassembled WGS sequence"/>
</dbReference>
<keyword evidence="1" id="KW-0862">Zinc</keyword>
<organism evidence="3 4">
    <name type="scientific">Dipteronia sinensis</name>
    <dbReference type="NCBI Taxonomy" id="43782"/>
    <lineage>
        <taxon>Eukaryota</taxon>
        <taxon>Viridiplantae</taxon>
        <taxon>Streptophyta</taxon>
        <taxon>Embryophyta</taxon>
        <taxon>Tracheophyta</taxon>
        <taxon>Spermatophyta</taxon>
        <taxon>Magnoliopsida</taxon>
        <taxon>eudicotyledons</taxon>
        <taxon>Gunneridae</taxon>
        <taxon>Pentapetalae</taxon>
        <taxon>rosids</taxon>
        <taxon>malvids</taxon>
        <taxon>Sapindales</taxon>
        <taxon>Sapindaceae</taxon>
        <taxon>Hippocastanoideae</taxon>
        <taxon>Acereae</taxon>
        <taxon>Dipteronia</taxon>
    </lineage>
</organism>
<name>A0AAE0B715_9ROSI</name>
<dbReference type="PANTHER" id="PTHR31286">
    <property type="entry name" value="GLYCINE-RICH CELL WALL STRUCTURAL PROTEIN 1.8-LIKE"/>
    <property type="match status" value="1"/>
</dbReference>
<accession>A0AAE0B715</accession>
<dbReference type="GO" id="GO:0008270">
    <property type="term" value="F:zinc ion binding"/>
    <property type="evidence" value="ECO:0007669"/>
    <property type="project" value="UniProtKB-KW"/>
</dbReference>
<comment type="caution">
    <text evidence="3">The sequence shown here is derived from an EMBL/GenBank/DDBJ whole genome shotgun (WGS) entry which is preliminary data.</text>
</comment>
<evidence type="ECO:0000313" key="4">
    <source>
        <dbReference type="Proteomes" id="UP001281410"/>
    </source>
</evidence>
<dbReference type="InterPro" id="IPR001878">
    <property type="entry name" value="Znf_CCHC"/>
</dbReference>
<proteinExistence type="predicted"/>
<dbReference type="Pfam" id="PF14392">
    <property type="entry name" value="zf-CCHC_4"/>
    <property type="match status" value="1"/>
</dbReference>
<reference evidence="3" key="1">
    <citation type="journal article" date="2023" name="Plant J.">
        <title>Genome sequences and population genomics provide insights into the demographic history, inbreeding, and mutation load of two 'living fossil' tree species of Dipteronia.</title>
        <authorList>
            <person name="Feng Y."/>
            <person name="Comes H.P."/>
            <person name="Chen J."/>
            <person name="Zhu S."/>
            <person name="Lu R."/>
            <person name="Zhang X."/>
            <person name="Li P."/>
            <person name="Qiu J."/>
            <person name="Olsen K.M."/>
            <person name="Qiu Y."/>
        </authorList>
    </citation>
    <scope>NUCLEOTIDE SEQUENCE</scope>
    <source>
        <strain evidence="3">NBL</strain>
    </source>
</reference>
<dbReference type="AlphaFoldDB" id="A0AAE0B715"/>
<evidence type="ECO:0000259" key="2">
    <source>
        <dbReference type="PROSITE" id="PS50158"/>
    </source>
</evidence>
<dbReference type="PANTHER" id="PTHR31286:SF167">
    <property type="entry name" value="OS09G0268800 PROTEIN"/>
    <property type="match status" value="1"/>
</dbReference>
<keyword evidence="1" id="KW-0479">Metal-binding</keyword>
<keyword evidence="4" id="KW-1185">Reference proteome</keyword>